<name>A0A2S7F5J0_CLOBU</name>
<dbReference type="InterPro" id="IPR036170">
    <property type="entry name" value="YezG-like_sf"/>
</dbReference>
<sequence>MIDESKLTKYYSEIAGKLDEIIPVKWDKISMYAEEVGDVSSVSFYYYTDNCMELHHSGDISEEYNVDEEIFDSLTDELIAINKKLWLEFRNAGESTWCSLTFNLDCNWKFKAKFAYERDNEIGRLEREIRWAYDELGIVPEDEYERELLEEYLKEQGKSL</sequence>
<evidence type="ECO:0008006" key="3">
    <source>
        <dbReference type="Google" id="ProtNLM"/>
    </source>
</evidence>
<dbReference type="NCBIfam" id="TIGR01741">
    <property type="entry name" value="staph_tand_hypo"/>
    <property type="match status" value="1"/>
</dbReference>
<dbReference type="SUPFAM" id="SSF160424">
    <property type="entry name" value="BH3703-like"/>
    <property type="match status" value="1"/>
</dbReference>
<dbReference type="Pfam" id="PF04634">
    <property type="entry name" value="YezG-like"/>
    <property type="match status" value="1"/>
</dbReference>
<dbReference type="InterPro" id="IPR006728">
    <property type="entry name" value="YezG-like"/>
</dbReference>
<dbReference type="EMBL" id="LRDH01000159">
    <property type="protein sequence ID" value="PPV12154.1"/>
    <property type="molecule type" value="Genomic_DNA"/>
</dbReference>
<protein>
    <recommendedName>
        <fullName evidence="3">Antitoxin YezG</fullName>
    </recommendedName>
</protein>
<evidence type="ECO:0000313" key="2">
    <source>
        <dbReference type="Proteomes" id="UP000238081"/>
    </source>
</evidence>
<dbReference type="InterPro" id="IPR036388">
    <property type="entry name" value="WH-like_DNA-bd_sf"/>
</dbReference>
<evidence type="ECO:0000313" key="1">
    <source>
        <dbReference type="EMBL" id="PPV12154.1"/>
    </source>
</evidence>
<gene>
    <name evidence="1" type="ORF">AWN73_19765</name>
</gene>
<dbReference type="Gene3D" id="1.10.10.10">
    <property type="entry name" value="Winged helix-like DNA-binding domain superfamily/Winged helix DNA-binding domain"/>
    <property type="match status" value="1"/>
</dbReference>
<dbReference type="AlphaFoldDB" id="A0A2S7F5J0"/>
<organism evidence="1 2">
    <name type="scientific">Clostridium butyricum</name>
    <dbReference type="NCBI Taxonomy" id="1492"/>
    <lineage>
        <taxon>Bacteria</taxon>
        <taxon>Bacillati</taxon>
        <taxon>Bacillota</taxon>
        <taxon>Clostridia</taxon>
        <taxon>Eubacteriales</taxon>
        <taxon>Clostridiaceae</taxon>
        <taxon>Clostridium</taxon>
    </lineage>
</organism>
<accession>A0A2S7F5J0</accession>
<proteinExistence type="predicted"/>
<dbReference type="Gene3D" id="3.30.500.20">
    <property type="entry name" value="BH3703-like domains"/>
    <property type="match status" value="1"/>
</dbReference>
<reference evidence="1 2" key="1">
    <citation type="submission" date="2016-01" db="EMBL/GenBank/DDBJ databases">
        <title>Characterization of the Clostridium difficile lineages that are prevalent in Hong Kong and China.</title>
        <authorList>
            <person name="Kwok J.S.-L."/>
            <person name="Lam W.-Y."/>
            <person name="Ip M."/>
            <person name="Chan T.-F."/>
            <person name="Hawkey P.M."/>
            <person name="Tsui S.K.-W."/>
        </authorList>
    </citation>
    <scope>NUCLEOTIDE SEQUENCE [LARGE SCALE GENOMIC DNA]</scope>
    <source>
        <strain evidence="1 2">300064</strain>
    </source>
</reference>
<dbReference type="Proteomes" id="UP000238081">
    <property type="component" value="Unassembled WGS sequence"/>
</dbReference>
<comment type="caution">
    <text evidence="1">The sequence shown here is derived from an EMBL/GenBank/DDBJ whole genome shotgun (WGS) entry which is preliminary data.</text>
</comment>
<dbReference type="RefSeq" id="WP_043667360.1">
    <property type="nucleotide sequence ID" value="NZ_JSEG01000063.1"/>
</dbReference>